<accession>A0ACD5T818</accession>
<keyword evidence="2" id="KW-1185">Reference proteome</keyword>
<organism evidence="1 2">
    <name type="scientific">Avena sativa</name>
    <name type="common">Oat</name>
    <dbReference type="NCBI Taxonomy" id="4498"/>
    <lineage>
        <taxon>Eukaryota</taxon>
        <taxon>Viridiplantae</taxon>
        <taxon>Streptophyta</taxon>
        <taxon>Embryophyta</taxon>
        <taxon>Tracheophyta</taxon>
        <taxon>Spermatophyta</taxon>
        <taxon>Magnoliopsida</taxon>
        <taxon>Liliopsida</taxon>
        <taxon>Poales</taxon>
        <taxon>Poaceae</taxon>
        <taxon>BOP clade</taxon>
        <taxon>Pooideae</taxon>
        <taxon>Poodae</taxon>
        <taxon>Poeae</taxon>
        <taxon>Poeae Chloroplast Group 1 (Aveneae type)</taxon>
        <taxon>Aveninae</taxon>
        <taxon>Avena</taxon>
    </lineage>
</organism>
<evidence type="ECO:0000313" key="2">
    <source>
        <dbReference type="Proteomes" id="UP001732700"/>
    </source>
</evidence>
<reference evidence="1" key="1">
    <citation type="submission" date="2021-05" db="EMBL/GenBank/DDBJ databases">
        <authorList>
            <person name="Scholz U."/>
            <person name="Mascher M."/>
            <person name="Fiebig A."/>
        </authorList>
    </citation>
    <scope>NUCLEOTIDE SEQUENCE [LARGE SCALE GENOMIC DNA]</scope>
</reference>
<protein>
    <submittedName>
        <fullName evidence="1">Uncharacterized protein</fullName>
    </submittedName>
</protein>
<name>A0ACD5T818_AVESA</name>
<dbReference type="EnsemblPlants" id="AVESA.00010b.r2.1AG0007920.1">
    <property type="protein sequence ID" value="AVESA.00010b.r2.1AG0007920.1.CDS"/>
    <property type="gene ID" value="AVESA.00010b.r2.1AG0007920"/>
</dbReference>
<reference evidence="1" key="2">
    <citation type="submission" date="2025-09" db="UniProtKB">
        <authorList>
            <consortium name="EnsemblPlants"/>
        </authorList>
    </citation>
    <scope>IDENTIFICATION</scope>
</reference>
<proteinExistence type="predicted"/>
<dbReference type="Proteomes" id="UP001732700">
    <property type="component" value="Chromosome 1A"/>
</dbReference>
<evidence type="ECO:0000313" key="1">
    <source>
        <dbReference type="EnsemblPlants" id="AVESA.00010b.r2.1AG0007920.1.CDS"/>
    </source>
</evidence>
<sequence length="300" mass="31483">MDYSPTPVPAPAPAVVPAPVPAAGPVGPGLYAEIGKKARDLLYKDYQTDHKFTLTTTAANGAAITVAGTKKNEVLFSEIQSQLKGKSYTVDVKATSDSKVITTVTFNELYTPGLKAVVSVPTPYQKAAPGKAELQYLHAHAGINASVGLNANPLVNFSGVVGTKAVAFGIDAAFDTASGDFTKYNAGLSHTNQDLTASLNLNNKGDTLAASYYHQVHGTTAVGGEIAHTFSSNENTITVGTQHELDPLTTVKARFNNSGIASALLQHAWRPKSLITFSTEIDTKAIEKSPKFGLALAIKP</sequence>